<gene>
    <name evidence="2" type="ORF">A6D6_01914</name>
</gene>
<sequence>MHRIAFYVFPDFQLLDLSGPLAAFQRLDQLAPEQAYDLRVLSRQGGGVRSTAGITIDTSKPGRAVVDTLIVVGGRGAHQVAGQHEERDTVRRLARRADRVASVCTGAV</sequence>
<evidence type="ECO:0000313" key="3">
    <source>
        <dbReference type="Proteomes" id="UP000771797"/>
    </source>
</evidence>
<dbReference type="Proteomes" id="UP000771797">
    <property type="component" value="Unassembled WGS sequence"/>
</dbReference>
<dbReference type="InterPro" id="IPR052158">
    <property type="entry name" value="INH-QAR"/>
</dbReference>
<feature type="non-terminal residue" evidence="2">
    <location>
        <position position="108"/>
    </location>
</feature>
<dbReference type="InterPro" id="IPR029062">
    <property type="entry name" value="Class_I_gatase-like"/>
</dbReference>
<dbReference type="SUPFAM" id="SSF52317">
    <property type="entry name" value="Class I glutamine amidotransferase-like"/>
    <property type="match status" value="1"/>
</dbReference>
<dbReference type="Pfam" id="PF01965">
    <property type="entry name" value="DJ-1_PfpI"/>
    <property type="match status" value="1"/>
</dbReference>
<evidence type="ECO:0000313" key="2">
    <source>
        <dbReference type="EMBL" id="KAF0806096.1"/>
    </source>
</evidence>
<evidence type="ECO:0000259" key="1">
    <source>
        <dbReference type="Pfam" id="PF01965"/>
    </source>
</evidence>
<comment type="caution">
    <text evidence="2">The sequence shown here is derived from an EMBL/GenBank/DDBJ whole genome shotgun (WGS) entry which is preliminary data.</text>
</comment>
<dbReference type="RefSeq" id="WP_201303743.1">
    <property type="nucleotide sequence ID" value="NZ_AQPF01000011.1"/>
</dbReference>
<keyword evidence="3" id="KW-1185">Reference proteome</keyword>
<protein>
    <submittedName>
        <fullName evidence="2">AraC family transcriptional regulator</fullName>
    </submittedName>
</protein>
<proteinExistence type="predicted"/>
<feature type="domain" description="DJ-1/PfpI" evidence="1">
    <location>
        <begin position="2"/>
        <end position="107"/>
    </location>
</feature>
<name>A0ABQ6Y8W9_9GAMM</name>
<reference evidence="2 3" key="1">
    <citation type="submission" date="2012-09" db="EMBL/GenBank/DDBJ databases">
        <title>Genome Sequence of alkane-degrading Bacterium Alcanivorax sp. 6-D-6.</title>
        <authorList>
            <person name="Lai Q."/>
            <person name="Shao Z."/>
        </authorList>
    </citation>
    <scope>NUCLEOTIDE SEQUENCE [LARGE SCALE GENOMIC DNA]</scope>
    <source>
        <strain evidence="2 3">6-D-6</strain>
    </source>
</reference>
<organism evidence="2 3">
    <name type="scientific">Alcanivorax xiamenensis</name>
    <dbReference type="NCBI Taxonomy" id="1177156"/>
    <lineage>
        <taxon>Bacteria</taxon>
        <taxon>Pseudomonadati</taxon>
        <taxon>Pseudomonadota</taxon>
        <taxon>Gammaproteobacteria</taxon>
        <taxon>Oceanospirillales</taxon>
        <taxon>Alcanivoracaceae</taxon>
        <taxon>Alcanivorax</taxon>
    </lineage>
</organism>
<dbReference type="Gene3D" id="3.40.50.880">
    <property type="match status" value="1"/>
</dbReference>
<accession>A0ABQ6Y8W9</accession>
<dbReference type="EMBL" id="AQPF01000011">
    <property type="protein sequence ID" value="KAF0806096.1"/>
    <property type="molecule type" value="Genomic_DNA"/>
</dbReference>
<dbReference type="PANTHER" id="PTHR43130">
    <property type="entry name" value="ARAC-FAMILY TRANSCRIPTIONAL REGULATOR"/>
    <property type="match status" value="1"/>
</dbReference>
<dbReference type="InterPro" id="IPR002818">
    <property type="entry name" value="DJ-1/PfpI"/>
</dbReference>
<dbReference type="PANTHER" id="PTHR43130:SF3">
    <property type="entry name" value="HTH-TYPE TRANSCRIPTIONAL REGULATOR RV1931C"/>
    <property type="match status" value="1"/>
</dbReference>